<dbReference type="NCBIfam" id="TIGR04088">
    <property type="entry name" value="cognate_SipW"/>
    <property type="match status" value="1"/>
</dbReference>
<dbReference type="EMBL" id="JAIFZM010000015">
    <property type="protein sequence ID" value="MCG3420594.1"/>
    <property type="molecule type" value="Genomic_DNA"/>
</dbReference>
<proteinExistence type="predicted"/>
<evidence type="ECO:0000313" key="2">
    <source>
        <dbReference type="Proteomes" id="UP001199631"/>
    </source>
</evidence>
<comment type="caution">
    <text evidence="1">The sequence shown here is derived from an EMBL/GenBank/DDBJ whole genome shotgun (WGS) entry which is preliminary data.</text>
</comment>
<sequence length="205" mass="22210">MSMKKKLGLGIATAALGISLVGGGTFAYFSDTAETNGTFAAGTLDLNANPTTIIDVENLKPGDWMNRSFTLGNGGSLDISKVLLETSYEVIDAEGGDNAGEDFGEHIRVNFLWNEDKAVLGPWSPDNVVYYTTLAELQSMSPDAVANEIFVPFFEERGGLQSGDSDELHVQFEFVESGGDQNVFQGDSLELQWNFTGYQGEGERR</sequence>
<protein>
    <submittedName>
        <fullName evidence="1">M73 family metallopeptidase</fullName>
    </submittedName>
</protein>
<keyword evidence="2" id="KW-1185">Reference proteome</keyword>
<organism evidence="1 2">
    <name type="scientific">Oceanobacillus jordanicus</name>
    <dbReference type="NCBI Taxonomy" id="2867266"/>
    <lineage>
        <taxon>Bacteria</taxon>
        <taxon>Bacillati</taxon>
        <taxon>Bacillota</taxon>
        <taxon>Bacilli</taxon>
        <taxon>Bacillales</taxon>
        <taxon>Bacillaceae</taxon>
        <taxon>Oceanobacillus</taxon>
    </lineage>
</organism>
<reference evidence="1 2" key="1">
    <citation type="journal article" date="2022" name="Evol. Bioinform. Online">
        <title>Draft Genome Sequence of Oceanobacillus jordanicus Strain GSFE11, a Halotolerant Plant Growth-Promoting Bacterial Endophyte Isolated From the Jordan Valley.</title>
        <authorList>
            <person name="Alhindi T."/>
            <person name="Albdaiwi R."/>
        </authorList>
    </citation>
    <scope>NUCLEOTIDE SEQUENCE [LARGE SCALE GENOMIC DNA]</scope>
    <source>
        <strain evidence="1 2">GSFE11</strain>
    </source>
</reference>
<gene>
    <name evidence="1" type="ORF">K3T81_15715</name>
</gene>
<accession>A0AAW5B7N2</accession>
<dbReference type="RefSeq" id="WP_238020992.1">
    <property type="nucleotide sequence ID" value="NZ_JAIFZM010000015.1"/>
</dbReference>
<name>A0AAW5B7N2_9BACI</name>
<dbReference type="Pfam" id="PF12389">
    <property type="entry name" value="Peptidase_M73"/>
    <property type="match status" value="1"/>
</dbReference>
<evidence type="ECO:0000313" key="1">
    <source>
        <dbReference type="EMBL" id="MCG3420594.1"/>
    </source>
</evidence>
<dbReference type="AlphaFoldDB" id="A0AAW5B7N2"/>
<dbReference type="InterPro" id="IPR022121">
    <property type="entry name" value="Peptidase_M73_camelysin"/>
</dbReference>
<dbReference type="InterPro" id="IPR023833">
    <property type="entry name" value="Signal_pept_SipW-depend-type"/>
</dbReference>
<dbReference type="Proteomes" id="UP001199631">
    <property type="component" value="Unassembled WGS sequence"/>
</dbReference>